<sequence>MGSLGIPDAALTHAQRVADAIAARIGDLGGRPIGIDAAEILTGRAALLGLPAPGRVSAGGASRLLASADGWWALTLSRPDDIDAVPALLELSEVGPDPWPALARASTAARGADLVARARLLGMPAALLGECAPGEPTVRPHTAPAGRPLPTLLVADLSSMWAGPLCGRLLAAAGATVVKVETPGRPDGTRAGHPGFYDWVNSEKLSYAVDLDAPELAELLAVADVVIEGSRPAGLARRGLGADQTPARPGRVWVRITGYGPAHPWVAFGDDAAAAGGLVTAGRDGPLFCGDAIADPLTGLQAAGAVLDSLARGGGEIVDVAMAAVAATYAALPSASGAAAPRLPTLPPRPARPLGADNAAVRRLVAERRLPC</sequence>
<comment type="caution">
    <text evidence="1">The sequence shown here is derived from an EMBL/GenBank/DDBJ whole genome shotgun (WGS) entry which is preliminary data.</text>
</comment>
<evidence type="ECO:0000313" key="1">
    <source>
        <dbReference type="EMBL" id="OHV05948.1"/>
    </source>
</evidence>
<dbReference type="PANTHER" id="PTHR48228">
    <property type="entry name" value="SUCCINYL-COA--D-CITRAMALATE COA-TRANSFERASE"/>
    <property type="match status" value="1"/>
</dbReference>
<dbReference type="Pfam" id="PF02515">
    <property type="entry name" value="CoA_transf_3"/>
    <property type="match status" value="1"/>
</dbReference>
<dbReference type="InterPro" id="IPR003673">
    <property type="entry name" value="CoA-Trfase_fam_III"/>
</dbReference>
<gene>
    <name evidence="1" type="ORF">BKN37_03740</name>
</gene>
<keyword evidence="1" id="KW-0808">Transferase</keyword>
<dbReference type="InterPro" id="IPR050509">
    <property type="entry name" value="CoA-transferase_III"/>
</dbReference>
<evidence type="ECO:0000313" key="2">
    <source>
        <dbReference type="Proteomes" id="UP000179734"/>
    </source>
</evidence>
<dbReference type="Proteomes" id="UP000179734">
    <property type="component" value="Unassembled WGS sequence"/>
</dbReference>
<dbReference type="InterPro" id="IPR023606">
    <property type="entry name" value="CoA-Trfase_III_dom_1_sf"/>
</dbReference>
<reference evidence="1 2" key="1">
    <citation type="submission" date="2016-10" db="EMBL/GenBank/DDBJ databases">
        <title>Genome sequence of Mycobacterium talmonii.</title>
        <authorList>
            <person name="Greninger A.L."/>
            <person name="Elliott B."/>
            <person name="Vasireddy S."/>
            <person name="Vasireddy R."/>
        </authorList>
    </citation>
    <scope>NUCLEOTIDE SEQUENCE [LARGE SCALE GENOMIC DNA]</scope>
    <source>
        <strain evidence="2">NE-TNMC-100812</strain>
    </source>
</reference>
<dbReference type="SUPFAM" id="SSF89796">
    <property type="entry name" value="CoA-transferase family III (CaiB/BaiF)"/>
    <property type="match status" value="1"/>
</dbReference>
<dbReference type="Gene3D" id="3.40.50.10540">
    <property type="entry name" value="Crotonobetainyl-coa:carnitine coa-transferase, domain 1"/>
    <property type="match status" value="1"/>
</dbReference>
<organism evidence="1 2">
    <name type="scientific">Mycobacterium talmoniae</name>
    <dbReference type="NCBI Taxonomy" id="1858794"/>
    <lineage>
        <taxon>Bacteria</taxon>
        <taxon>Bacillati</taxon>
        <taxon>Actinomycetota</taxon>
        <taxon>Actinomycetes</taxon>
        <taxon>Mycobacteriales</taxon>
        <taxon>Mycobacteriaceae</taxon>
        <taxon>Mycobacterium</taxon>
    </lineage>
</organism>
<dbReference type="EMBL" id="MLQM01000010">
    <property type="protein sequence ID" value="OHV05948.1"/>
    <property type="molecule type" value="Genomic_DNA"/>
</dbReference>
<name>A0A1S1NP05_9MYCO</name>
<dbReference type="GO" id="GO:0016740">
    <property type="term" value="F:transferase activity"/>
    <property type="evidence" value="ECO:0007669"/>
    <property type="project" value="UniProtKB-KW"/>
</dbReference>
<keyword evidence="2" id="KW-1185">Reference proteome</keyword>
<proteinExistence type="predicted"/>
<protein>
    <submittedName>
        <fullName evidence="1">CoA transferase</fullName>
    </submittedName>
</protein>
<dbReference type="AlphaFoldDB" id="A0A1S1NP05"/>
<accession>A0A1S1NP05</accession>
<dbReference type="PANTHER" id="PTHR48228:SF5">
    <property type="entry name" value="ALPHA-METHYLACYL-COA RACEMASE"/>
    <property type="match status" value="1"/>
</dbReference>
<dbReference type="RefSeq" id="WP_071021708.1">
    <property type="nucleotide sequence ID" value="NZ_MLQM01000010.1"/>
</dbReference>